<keyword evidence="1" id="KW-0732">Signal</keyword>
<evidence type="ECO:0000256" key="1">
    <source>
        <dbReference type="SAM" id="SignalP"/>
    </source>
</evidence>
<keyword evidence="3" id="KW-1185">Reference proteome</keyword>
<evidence type="ECO:0000313" key="2">
    <source>
        <dbReference type="EMBL" id="MDQ0176519.1"/>
    </source>
</evidence>
<gene>
    <name evidence="2" type="ORF">J2S08_002363</name>
</gene>
<reference evidence="2 3" key="1">
    <citation type="submission" date="2023-07" db="EMBL/GenBank/DDBJ databases">
        <title>Genomic Encyclopedia of Type Strains, Phase IV (KMG-IV): sequencing the most valuable type-strain genomes for metagenomic binning, comparative biology and taxonomic classification.</title>
        <authorList>
            <person name="Goeker M."/>
        </authorList>
    </citation>
    <scope>NUCLEOTIDE SEQUENCE [LARGE SCALE GENOMIC DNA]</scope>
    <source>
        <strain evidence="2 3">DSM 23837</strain>
    </source>
</reference>
<protein>
    <submittedName>
        <fullName evidence="2">Uncharacterized protein</fullName>
    </submittedName>
</protein>
<dbReference type="Proteomes" id="UP001223586">
    <property type="component" value="Unassembled WGS sequence"/>
</dbReference>
<proteinExistence type="predicted"/>
<feature type="chain" id="PRO_5045055609" evidence="1">
    <location>
        <begin position="22"/>
        <end position="81"/>
    </location>
</feature>
<evidence type="ECO:0000313" key="3">
    <source>
        <dbReference type="Proteomes" id="UP001223586"/>
    </source>
</evidence>
<name>A0ABT9WTH2_9BACI</name>
<dbReference type="EMBL" id="JAUSTT010000013">
    <property type="protein sequence ID" value="MDQ0176519.1"/>
    <property type="molecule type" value="Genomic_DNA"/>
</dbReference>
<organism evidence="2 3">
    <name type="scientific">Bacillus chungangensis</name>
    <dbReference type="NCBI Taxonomy" id="587633"/>
    <lineage>
        <taxon>Bacteria</taxon>
        <taxon>Bacillati</taxon>
        <taxon>Bacillota</taxon>
        <taxon>Bacilli</taxon>
        <taxon>Bacillales</taxon>
        <taxon>Bacillaceae</taxon>
        <taxon>Bacillus</taxon>
    </lineage>
</organism>
<feature type="signal peptide" evidence="1">
    <location>
        <begin position="1"/>
        <end position="21"/>
    </location>
</feature>
<sequence length="81" mass="9581">MFMRKTFLSFLCVMISLFAFHFVQMDTVECNVHAQKIVPLYGQMGNNHLERRKRNTQIAKILITSILEERKNYLFPLKNSS</sequence>
<accession>A0ABT9WTH2</accession>
<comment type="caution">
    <text evidence="2">The sequence shown here is derived from an EMBL/GenBank/DDBJ whole genome shotgun (WGS) entry which is preliminary data.</text>
</comment>